<comment type="caution">
    <text evidence="1">The sequence shown here is derived from an EMBL/GenBank/DDBJ whole genome shotgun (WGS) entry which is preliminary data.</text>
</comment>
<name>A0AAP0FHL3_9MAGN</name>
<proteinExistence type="predicted"/>
<organism evidence="1 2">
    <name type="scientific">Stephania cephalantha</name>
    <dbReference type="NCBI Taxonomy" id="152367"/>
    <lineage>
        <taxon>Eukaryota</taxon>
        <taxon>Viridiplantae</taxon>
        <taxon>Streptophyta</taxon>
        <taxon>Embryophyta</taxon>
        <taxon>Tracheophyta</taxon>
        <taxon>Spermatophyta</taxon>
        <taxon>Magnoliopsida</taxon>
        <taxon>Ranunculales</taxon>
        <taxon>Menispermaceae</taxon>
        <taxon>Menispermoideae</taxon>
        <taxon>Cissampelideae</taxon>
        <taxon>Stephania</taxon>
    </lineage>
</organism>
<dbReference type="Proteomes" id="UP001419268">
    <property type="component" value="Unassembled WGS sequence"/>
</dbReference>
<accession>A0AAP0FHL3</accession>
<reference evidence="1 2" key="1">
    <citation type="submission" date="2024-01" db="EMBL/GenBank/DDBJ databases">
        <title>Genome assemblies of Stephania.</title>
        <authorList>
            <person name="Yang L."/>
        </authorList>
    </citation>
    <scope>NUCLEOTIDE SEQUENCE [LARGE SCALE GENOMIC DNA]</scope>
    <source>
        <strain evidence="1">JXDWG</strain>
        <tissue evidence="1">Leaf</tissue>
    </source>
</reference>
<gene>
    <name evidence="1" type="ORF">Scep_022453</name>
</gene>
<evidence type="ECO:0000313" key="2">
    <source>
        <dbReference type="Proteomes" id="UP001419268"/>
    </source>
</evidence>
<dbReference type="AlphaFoldDB" id="A0AAP0FHL3"/>
<protein>
    <submittedName>
        <fullName evidence="1">Uncharacterized protein</fullName>
    </submittedName>
</protein>
<evidence type="ECO:0000313" key="1">
    <source>
        <dbReference type="EMBL" id="KAK9105609.1"/>
    </source>
</evidence>
<dbReference type="EMBL" id="JBBNAG010000009">
    <property type="protein sequence ID" value="KAK9105609.1"/>
    <property type="molecule type" value="Genomic_DNA"/>
</dbReference>
<keyword evidence="2" id="KW-1185">Reference proteome</keyword>
<sequence>MGNLRTSLSLFIFFAIIWLNCFGIGVAAGGSVGYGSGMMSLNKVASESDIHGIQECNSFYHRAME</sequence>